<dbReference type="Gene3D" id="1.40.20.10">
    <property type="entry name" value="CHAD domain"/>
    <property type="match status" value="1"/>
</dbReference>
<evidence type="ECO:0000259" key="1">
    <source>
        <dbReference type="PROSITE" id="PS51707"/>
    </source>
</evidence>
<protein>
    <submittedName>
        <fullName evidence="3">CHAD domain-containing protein</fullName>
    </submittedName>
</protein>
<accession>A0AAF0CC78</accession>
<dbReference type="KEGG" id="hfl:PUV54_06340"/>
<dbReference type="GO" id="GO:0050355">
    <property type="term" value="F:inorganic triphosphate phosphatase activity"/>
    <property type="evidence" value="ECO:0007669"/>
    <property type="project" value="InterPro"/>
</dbReference>
<dbReference type="PANTHER" id="PTHR39569">
    <property type="entry name" value="INORGANIC TRIPHOSPHATASE"/>
    <property type="match status" value="1"/>
</dbReference>
<dbReference type="PANTHER" id="PTHR39569:SF1">
    <property type="entry name" value="INORGANIC TRIPHOSPHATASE"/>
    <property type="match status" value="1"/>
</dbReference>
<dbReference type="InterPro" id="IPR023577">
    <property type="entry name" value="CYTH_domain"/>
</dbReference>
<dbReference type="PROSITE" id="PS51707">
    <property type="entry name" value="CYTH"/>
    <property type="match status" value="1"/>
</dbReference>
<dbReference type="Gene3D" id="2.40.320.10">
    <property type="entry name" value="Hypothetical Protein Pfu-838710-001"/>
    <property type="match status" value="1"/>
</dbReference>
<dbReference type="PROSITE" id="PS51708">
    <property type="entry name" value="CHAD"/>
    <property type="match status" value="1"/>
</dbReference>
<name>A0AAF0CC78_9PROT</name>
<proteinExistence type="predicted"/>
<reference evidence="3" key="1">
    <citation type="submission" date="2023-02" db="EMBL/GenBank/DDBJ databases">
        <title>Genome sequence of Hyphococcus flavus.</title>
        <authorList>
            <person name="Rong J.-C."/>
            <person name="Zhao Q."/>
            <person name="Yi M."/>
            <person name="Wu J.-Y."/>
        </authorList>
    </citation>
    <scope>NUCLEOTIDE SEQUENCE</scope>
    <source>
        <strain evidence="3">MCCC 1K03223</strain>
    </source>
</reference>
<feature type="domain" description="CYTH" evidence="1">
    <location>
        <begin position="5"/>
        <end position="202"/>
    </location>
</feature>
<dbReference type="SMART" id="SM00880">
    <property type="entry name" value="CHAD"/>
    <property type="match status" value="1"/>
</dbReference>
<dbReference type="InterPro" id="IPR033469">
    <property type="entry name" value="CYTH-like_dom_sf"/>
</dbReference>
<evidence type="ECO:0000313" key="3">
    <source>
        <dbReference type="EMBL" id="WDI32815.1"/>
    </source>
</evidence>
<organism evidence="3 4">
    <name type="scientific">Hyphococcus flavus</name>
    <dbReference type="NCBI Taxonomy" id="1866326"/>
    <lineage>
        <taxon>Bacteria</taxon>
        <taxon>Pseudomonadati</taxon>
        <taxon>Pseudomonadota</taxon>
        <taxon>Alphaproteobacteria</taxon>
        <taxon>Parvularculales</taxon>
        <taxon>Parvularculaceae</taxon>
        <taxon>Hyphococcus</taxon>
    </lineage>
</organism>
<dbReference type="InterPro" id="IPR038186">
    <property type="entry name" value="CHAD_dom_sf"/>
</dbReference>
<evidence type="ECO:0000259" key="2">
    <source>
        <dbReference type="PROSITE" id="PS51708"/>
    </source>
</evidence>
<dbReference type="Pfam" id="PF05235">
    <property type="entry name" value="CHAD"/>
    <property type="match status" value="1"/>
</dbReference>
<dbReference type="SMART" id="SM01118">
    <property type="entry name" value="CYTH"/>
    <property type="match status" value="1"/>
</dbReference>
<dbReference type="GO" id="GO:0046872">
    <property type="term" value="F:metal ion binding"/>
    <property type="evidence" value="ECO:0007669"/>
    <property type="project" value="TreeGrafter"/>
</dbReference>
<dbReference type="RefSeq" id="WP_274494762.1">
    <property type="nucleotide sequence ID" value="NZ_CP118166.1"/>
</dbReference>
<feature type="domain" description="CHAD" evidence="2">
    <location>
        <begin position="221"/>
        <end position="503"/>
    </location>
</feature>
<dbReference type="Proteomes" id="UP001214043">
    <property type="component" value="Chromosome"/>
</dbReference>
<dbReference type="Pfam" id="PF01928">
    <property type="entry name" value="CYTH"/>
    <property type="match status" value="1"/>
</dbReference>
<dbReference type="EMBL" id="CP118166">
    <property type="protein sequence ID" value="WDI32815.1"/>
    <property type="molecule type" value="Genomic_DNA"/>
</dbReference>
<dbReference type="AlphaFoldDB" id="A0AAF0CC78"/>
<gene>
    <name evidence="3" type="ORF">PUV54_06340</name>
</gene>
<dbReference type="SUPFAM" id="SSF55154">
    <property type="entry name" value="CYTH-like phosphatases"/>
    <property type="match status" value="1"/>
</dbReference>
<keyword evidence="4" id="KW-1185">Reference proteome</keyword>
<dbReference type="InterPro" id="IPR039013">
    <property type="entry name" value="YgiF"/>
</dbReference>
<evidence type="ECO:0000313" key="4">
    <source>
        <dbReference type="Proteomes" id="UP001214043"/>
    </source>
</evidence>
<sequence>MTAGRTEFELKFTGAPGDVAALQRGDFIASVAPNGGAWERLSSTYYDTPDERLASSGISLRLREEGGRLVQAVKTRGQSSIARIEYEIEIPNQRRFPAATGDDAIDGEIAALQPVLEPIAGTHVDRWAVEVVFRDTRFELAIDIGRSVCRDAEGGDFAAPLAEVELELIDGDPARLFDFSRLLSKQAPLRFSARSKLEAARRLASPPTLIPPAPRTQIRLQMSAADALQNSLNDIAARIGDMQGFLLDYRMPAGVHQMRVALRRLRSIERVFRPFMKGDELLSLARRAKYFAGALGPARDWDVFIGQTLPLTSAAETDLAGVSMLKSRAETIRAEAWADAVAVISSTKFSEFVLDLVEAGALARWRSATRKQMRLAVEEFAPAALDKALKKAVKVAAETPVDAGLSVRHPLRIALKKLRYPVQLFRPVYAKAPRKEYMSKMSMLQDAFGAVNDAVVAQRLADLASTGQGAEAIRAAGFVAGYRAAEAQGAAEVIDEAWRTFEKMTPFWRL</sequence>
<dbReference type="InterPro" id="IPR007899">
    <property type="entry name" value="CHAD_dom"/>
</dbReference>